<feature type="compositionally biased region" description="Acidic residues" evidence="1">
    <location>
        <begin position="162"/>
        <end position="203"/>
    </location>
</feature>
<organism evidence="2 3">
    <name type="scientific">Reticulomyxa filosa</name>
    <dbReference type="NCBI Taxonomy" id="46433"/>
    <lineage>
        <taxon>Eukaryota</taxon>
        <taxon>Sar</taxon>
        <taxon>Rhizaria</taxon>
        <taxon>Retaria</taxon>
        <taxon>Foraminifera</taxon>
        <taxon>Monothalamids</taxon>
        <taxon>Reticulomyxidae</taxon>
        <taxon>Reticulomyxa</taxon>
    </lineage>
</organism>
<dbReference type="AlphaFoldDB" id="X6NJI8"/>
<comment type="caution">
    <text evidence="2">The sequence shown here is derived from an EMBL/GenBank/DDBJ whole genome shotgun (WGS) entry which is preliminary data.</text>
</comment>
<feature type="compositionally biased region" description="Acidic residues" evidence="1">
    <location>
        <begin position="134"/>
        <end position="143"/>
    </location>
</feature>
<protein>
    <submittedName>
        <fullName evidence="2">Uncharacterized protein</fullName>
    </submittedName>
</protein>
<evidence type="ECO:0000313" key="2">
    <source>
        <dbReference type="EMBL" id="ETO26161.1"/>
    </source>
</evidence>
<keyword evidence="3" id="KW-1185">Reference proteome</keyword>
<evidence type="ECO:0000256" key="1">
    <source>
        <dbReference type="SAM" id="MobiDB-lite"/>
    </source>
</evidence>
<dbReference type="Proteomes" id="UP000023152">
    <property type="component" value="Unassembled WGS sequence"/>
</dbReference>
<gene>
    <name evidence="2" type="ORF">RFI_10971</name>
</gene>
<name>X6NJI8_RETFI</name>
<feature type="region of interest" description="Disordered" evidence="1">
    <location>
        <begin position="326"/>
        <end position="387"/>
    </location>
</feature>
<feature type="region of interest" description="Disordered" evidence="1">
    <location>
        <begin position="133"/>
        <end position="226"/>
    </location>
</feature>
<dbReference type="EMBL" id="ASPP01008045">
    <property type="protein sequence ID" value="ETO26161.1"/>
    <property type="molecule type" value="Genomic_DNA"/>
</dbReference>
<accession>X6NJI8</accession>
<evidence type="ECO:0000313" key="3">
    <source>
        <dbReference type="Proteomes" id="UP000023152"/>
    </source>
</evidence>
<reference evidence="2 3" key="1">
    <citation type="journal article" date="2013" name="Curr. Biol.">
        <title>The Genome of the Foraminiferan Reticulomyxa filosa.</title>
        <authorList>
            <person name="Glockner G."/>
            <person name="Hulsmann N."/>
            <person name="Schleicher M."/>
            <person name="Noegel A.A."/>
            <person name="Eichinger L."/>
            <person name="Gallinger C."/>
            <person name="Pawlowski J."/>
            <person name="Sierra R."/>
            <person name="Euteneuer U."/>
            <person name="Pillet L."/>
            <person name="Moustafa A."/>
            <person name="Platzer M."/>
            <person name="Groth M."/>
            <person name="Szafranski K."/>
            <person name="Schliwa M."/>
        </authorList>
    </citation>
    <scope>NUCLEOTIDE SEQUENCE [LARGE SCALE GENOMIC DNA]</scope>
</reference>
<feature type="compositionally biased region" description="Basic and acidic residues" evidence="1">
    <location>
        <begin position="290"/>
        <end position="300"/>
    </location>
</feature>
<feature type="compositionally biased region" description="Basic and acidic residues" evidence="1">
    <location>
        <begin position="371"/>
        <end position="385"/>
    </location>
</feature>
<feature type="region of interest" description="Disordered" evidence="1">
    <location>
        <begin position="267"/>
        <end position="305"/>
    </location>
</feature>
<feature type="compositionally biased region" description="Basic and acidic residues" evidence="1">
    <location>
        <begin position="204"/>
        <end position="225"/>
    </location>
</feature>
<proteinExistence type="predicted"/>
<sequence length="434" mass="49305">MRREMRFNLPSQRNQVMKVNVTPAIGSLRKLAMATDDGYLYCHSERGITKIGTGLNNSSPGFVVGQIREYRSNEKSSICVIGDKIFYRSANIAPASLIVLSTETLTEIGHVLRNGKGTYITADNSHVCFGHNEVEEEEEEDKDDEKKDAKRGGRLGKFRSGEDEDKSEEDKSEEDDDEDDEDDEDEDDEEDDDDDDEDEDDNGGEEKDEKEEKEHADGDDHESIRRRLRTIMEQLIAWEENGDEDDENEMATLENEYDRLMDLLPPEMQDEAIEEQRRRREGGAQVNADKTNEKEEKKNDGIPAFSPIFTDGRFLFAVEAKKPRIDPTKIVRPPGALGDDEDESKANASESNASVAPQEEKTDPLDPSQNENKDAKEKEEEEKITRVNLTVHAFDPDEELGHCHSVILKRPPPKTEEHVLNFVVPGMLLRVIFY</sequence>